<feature type="domain" description="Thioester reductase (TE)" evidence="12">
    <location>
        <begin position="20"/>
        <end position="288"/>
    </location>
</feature>
<evidence type="ECO:0000256" key="10">
    <source>
        <dbReference type="RuleBase" id="RU363097"/>
    </source>
</evidence>
<dbReference type="AlphaFoldDB" id="A0A1L8DY87"/>
<dbReference type="CDD" id="cd05236">
    <property type="entry name" value="FAR-N_SDR_e"/>
    <property type="match status" value="1"/>
</dbReference>
<evidence type="ECO:0000256" key="7">
    <source>
        <dbReference type="ARBA" id="ARBA00023098"/>
    </source>
</evidence>
<evidence type="ECO:0000256" key="2">
    <source>
        <dbReference type="ARBA" id="ARBA00005928"/>
    </source>
</evidence>
<feature type="domain" description="Fatty acyl-CoA reductase C-terminal" evidence="11">
    <location>
        <begin position="359"/>
        <end position="451"/>
    </location>
</feature>
<dbReference type="PANTHER" id="PTHR11011:SF60">
    <property type="entry name" value="FATTY ACYL-COA REDUCTASE-RELATED"/>
    <property type="match status" value="1"/>
</dbReference>
<feature type="transmembrane region" description="Helical" evidence="10">
    <location>
        <begin position="354"/>
        <end position="375"/>
    </location>
</feature>
<keyword evidence="10" id="KW-0560">Oxidoreductase</keyword>
<evidence type="ECO:0000256" key="6">
    <source>
        <dbReference type="ARBA" id="ARBA00022989"/>
    </source>
</evidence>
<dbReference type="Gene3D" id="3.40.50.720">
    <property type="entry name" value="NAD(P)-binding Rossmann-like Domain"/>
    <property type="match status" value="1"/>
</dbReference>
<dbReference type="GO" id="GO:0080019">
    <property type="term" value="F:alcohol-forming very long-chain fatty acyl-CoA reductase activity"/>
    <property type="evidence" value="ECO:0007669"/>
    <property type="project" value="InterPro"/>
</dbReference>
<dbReference type="GO" id="GO:0035336">
    <property type="term" value="P:long-chain fatty-acyl-CoA metabolic process"/>
    <property type="evidence" value="ECO:0007669"/>
    <property type="project" value="TreeGrafter"/>
</dbReference>
<dbReference type="CDD" id="cd09071">
    <property type="entry name" value="FAR_C"/>
    <property type="match status" value="1"/>
</dbReference>
<keyword evidence="3 10" id="KW-0444">Lipid biosynthesis</keyword>
<keyword evidence="6 10" id="KW-1133">Transmembrane helix</keyword>
<comment type="catalytic activity">
    <reaction evidence="9 10">
        <text>a long-chain fatty acyl-CoA + 2 NADPH + 2 H(+) = a long-chain primary fatty alcohol + 2 NADP(+) + CoA</text>
        <dbReference type="Rhea" id="RHEA:52716"/>
        <dbReference type="ChEBI" id="CHEBI:15378"/>
        <dbReference type="ChEBI" id="CHEBI:57287"/>
        <dbReference type="ChEBI" id="CHEBI:57783"/>
        <dbReference type="ChEBI" id="CHEBI:58349"/>
        <dbReference type="ChEBI" id="CHEBI:77396"/>
        <dbReference type="ChEBI" id="CHEBI:83139"/>
        <dbReference type="EC" id="1.2.1.84"/>
    </reaction>
</comment>
<dbReference type="EMBL" id="GFDF01002676">
    <property type="protein sequence ID" value="JAV11408.1"/>
    <property type="molecule type" value="Transcribed_RNA"/>
</dbReference>
<evidence type="ECO:0000256" key="8">
    <source>
        <dbReference type="ARBA" id="ARBA00023136"/>
    </source>
</evidence>
<comment type="subcellular location">
    <subcellularLocation>
        <location evidence="1">Membrane</location>
        <topology evidence="1">Multi-pass membrane protein</topology>
    </subcellularLocation>
</comment>
<dbReference type="InterPro" id="IPR026055">
    <property type="entry name" value="FAR"/>
</dbReference>
<evidence type="ECO:0000256" key="9">
    <source>
        <dbReference type="ARBA" id="ARBA00052530"/>
    </source>
</evidence>
<dbReference type="InterPro" id="IPR033640">
    <property type="entry name" value="FAR_C"/>
</dbReference>
<keyword evidence="4 10" id="KW-0812">Transmembrane</keyword>
<dbReference type="InterPro" id="IPR013120">
    <property type="entry name" value="FAR_NAD-bd"/>
</dbReference>
<dbReference type="FunFam" id="3.40.50.720:FF:000143">
    <property type="entry name" value="Fatty acyl-CoA reductase"/>
    <property type="match status" value="1"/>
</dbReference>
<keyword evidence="5 10" id="KW-0521">NADP</keyword>
<evidence type="ECO:0000256" key="3">
    <source>
        <dbReference type="ARBA" id="ARBA00022516"/>
    </source>
</evidence>
<dbReference type="Pfam" id="PF07993">
    <property type="entry name" value="NAD_binding_4"/>
    <property type="match status" value="1"/>
</dbReference>
<comment type="similarity">
    <text evidence="2 10">Belongs to the fatty acyl-CoA reductase family.</text>
</comment>
<dbReference type="GO" id="GO:0102965">
    <property type="term" value="F:alcohol-forming long-chain fatty acyl-CoA reductase activity"/>
    <property type="evidence" value="ECO:0007669"/>
    <property type="project" value="UniProtKB-EC"/>
</dbReference>
<sequence>MENLETPVQKFYNGKSIFMTGGTGFLGKIMMEKLMRTCQVDTIYLLVRDKKGKNIHSRVEDLFDDAVYDRLREHNPKFRHKIHPIAGDCSLPGLGISAHDREVLCKSVNVVFHVAATVRFDEKLNIAMGINVHGTKAILDLCRGMEKLVTAVHISTAYANCNRRDIDEKFYKYDISGTDAMKAYEGLEDEALERIGREHSKDWPNTYTYTKALAEDLIRQESKGLPMSIVRPAIVLPTLKEPIQGWIDNLYGPTGMVVGVGAGLIHVIHTGKANKAELVPVDMCVNAILVCAKDRATREHKEIPIINFVTTPDNKISWRQYIDFAREHGMAVGTMKSIWYPAFTVTDSHIMYRILWFLYHTVPAFFLDICFRLIGRSPKMMDVYRKIRKFTDALMFFAQTKFTFTCTNMEALWKNLTPDDKEIFYFDMTNLDWNSYIRDTIVGTRQYLMKDPPSTIPAALKRQKRFKIIHYFLLYVMYAIMGMLLALLLMKLLLPTT</sequence>
<dbReference type="Pfam" id="PF03015">
    <property type="entry name" value="Sterile"/>
    <property type="match status" value="1"/>
</dbReference>
<comment type="function">
    <text evidence="10">Catalyzes the reduction of fatty acyl-CoA to fatty alcohols.</text>
</comment>
<dbReference type="PANTHER" id="PTHR11011">
    <property type="entry name" value="MALE STERILITY PROTEIN 2-RELATED"/>
    <property type="match status" value="1"/>
</dbReference>
<evidence type="ECO:0000259" key="12">
    <source>
        <dbReference type="Pfam" id="PF07993"/>
    </source>
</evidence>
<evidence type="ECO:0000256" key="5">
    <source>
        <dbReference type="ARBA" id="ARBA00022857"/>
    </source>
</evidence>
<dbReference type="GO" id="GO:0005777">
    <property type="term" value="C:peroxisome"/>
    <property type="evidence" value="ECO:0007669"/>
    <property type="project" value="TreeGrafter"/>
</dbReference>
<organism evidence="13">
    <name type="scientific">Nyssomyia neivai</name>
    <dbReference type="NCBI Taxonomy" id="330878"/>
    <lineage>
        <taxon>Eukaryota</taxon>
        <taxon>Metazoa</taxon>
        <taxon>Ecdysozoa</taxon>
        <taxon>Arthropoda</taxon>
        <taxon>Hexapoda</taxon>
        <taxon>Insecta</taxon>
        <taxon>Pterygota</taxon>
        <taxon>Neoptera</taxon>
        <taxon>Endopterygota</taxon>
        <taxon>Diptera</taxon>
        <taxon>Nematocera</taxon>
        <taxon>Psychodoidea</taxon>
        <taxon>Psychodidae</taxon>
        <taxon>Nyssomyia</taxon>
    </lineage>
</organism>
<accession>A0A1L8DY87</accession>
<evidence type="ECO:0000256" key="4">
    <source>
        <dbReference type="ARBA" id="ARBA00022692"/>
    </source>
</evidence>
<protein>
    <recommendedName>
        <fullName evidence="10">Fatty acyl-CoA reductase</fullName>
        <ecNumber evidence="10">1.2.1.84</ecNumber>
    </recommendedName>
</protein>
<evidence type="ECO:0000256" key="1">
    <source>
        <dbReference type="ARBA" id="ARBA00004141"/>
    </source>
</evidence>
<dbReference type="EC" id="1.2.1.84" evidence="10"/>
<reference evidence="13" key="1">
    <citation type="submission" date="2016-12" db="EMBL/GenBank/DDBJ databases">
        <title>An insight into the sialome and mialome of the sand fly, Nyssomyia neivai.</title>
        <authorList>
            <person name="Sebastian V."/>
            <person name="Goulart T.M."/>
            <person name="Oliveira W."/>
            <person name="Calvo E."/>
            <person name="Oliveira L.F."/>
            <person name="Pinto M.C."/>
            <person name="Rosselino A.M."/>
            <person name="Ribeiro J.M."/>
        </authorList>
    </citation>
    <scope>NUCLEOTIDE SEQUENCE</scope>
</reference>
<keyword evidence="8 10" id="KW-0472">Membrane</keyword>
<proteinExistence type="inferred from homology"/>
<evidence type="ECO:0000313" key="13">
    <source>
        <dbReference type="EMBL" id="JAV11408.1"/>
    </source>
</evidence>
<evidence type="ECO:0000259" key="11">
    <source>
        <dbReference type="Pfam" id="PF03015"/>
    </source>
</evidence>
<dbReference type="GO" id="GO:0016020">
    <property type="term" value="C:membrane"/>
    <property type="evidence" value="ECO:0007669"/>
    <property type="project" value="UniProtKB-SubCell"/>
</dbReference>
<dbReference type="SUPFAM" id="SSF51735">
    <property type="entry name" value="NAD(P)-binding Rossmann-fold domains"/>
    <property type="match status" value="1"/>
</dbReference>
<name>A0A1L8DY87_9DIPT</name>
<feature type="transmembrane region" description="Helical" evidence="10">
    <location>
        <begin position="471"/>
        <end position="494"/>
    </location>
</feature>
<keyword evidence="7 10" id="KW-0443">Lipid metabolism</keyword>
<dbReference type="InterPro" id="IPR036291">
    <property type="entry name" value="NAD(P)-bd_dom_sf"/>
</dbReference>